<reference evidence="8" key="2">
    <citation type="submission" date="2025-08" db="UniProtKB">
        <authorList>
            <consortium name="Ensembl"/>
        </authorList>
    </citation>
    <scope>IDENTIFICATION</scope>
</reference>
<name>A0A8C3BUN0_CAIMO</name>
<dbReference type="Pfam" id="PF25239">
    <property type="entry name" value="WHD_CHMP7"/>
    <property type="match status" value="1"/>
</dbReference>
<dbReference type="AlphaFoldDB" id="A0A8C3BUN0"/>
<dbReference type="PANTHER" id="PTHR21678:SF6">
    <property type="entry name" value="R3H AND COILED-COIL DOMAIN-CONTAINING PROTEIN 1"/>
    <property type="match status" value="1"/>
</dbReference>
<evidence type="ECO:0000256" key="5">
    <source>
        <dbReference type="SAM" id="Coils"/>
    </source>
</evidence>
<feature type="region of interest" description="Disordered" evidence="6">
    <location>
        <begin position="514"/>
        <end position="584"/>
    </location>
</feature>
<accession>A0A8C3BUN0</accession>
<feature type="compositionally biased region" description="Pro residues" evidence="6">
    <location>
        <begin position="1"/>
        <end position="12"/>
    </location>
</feature>
<dbReference type="GO" id="GO:0016192">
    <property type="term" value="P:vesicle-mediated transport"/>
    <property type="evidence" value="ECO:0007669"/>
    <property type="project" value="UniProtKB-ARBA"/>
</dbReference>
<evidence type="ECO:0000256" key="4">
    <source>
        <dbReference type="ARBA" id="ARBA00041629"/>
    </source>
</evidence>
<feature type="region of interest" description="Disordered" evidence="6">
    <location>
        <begin position="1"/>
        <end position="20"/>
    </location>
</feature>
<sequence length="1083" mass="118286">MCSPGRAPPGPAPAGDLPPEWETDDERMAFLFSAFKQSREVNSTEWDSKMAFWVGLVLARGRRRGAVRTCLRELQHGFERRGSVPLGLGTVLRELLRRGKMQREADFMASVDSSWISWGVGVFILKPLKWTLSSVLGDSKVPEEEEVLIYVELLQEKAEEVYRLYQNSALSSHPVVALSELRSLCASVCPDERTFYLLLLQLQKEKRVTILEQNGEKIVKFARGLHAKVSPMNDVDIGVYQLMQSEQLLSQKVESLSQEAEKCKEDARSACRAGKKQLALRCLKSKRRTERRIEELHSKLDAVQGILDRIYASQTDQMVFNAYQAGVGALKLSMKDVTVEKAENLVDRIQELCDTQDEVAQTLAGAGINGLEMDTEELEKELDSLLQDSTREPVDLPPVPQKVLNPAISDAELEAELEKLSLCDGGLPSAATLALRCMDGVFLSPNEDDFVGRIAEELEHFMLQGQHHRVLLFPPLSSRLRYLIHRTVENVDLLSSFSVGEGWRRRTVICHSAIRLPGETGDQNPSANAPRPHRPPQPWGRGGGRGGARLRHGGDGHGDASRACVGSGRIKRPPRKKPDKALYVPKAMRKKAEWGEHESTVAAGTESGVDAAREGEICPEAAAGDAQDGLGKPEGGPESSTAASGVSLALDKQQDPGEESVSGKSNDDATDDRPPCRADAPLLENNNFSGQESQDKDCSDSLPSIHNENRAEAEEQERSRDKAVVAEGSKTPCHTPDQKGQGAGVVESSTNSSLSGSRGTDSCTDLPAAEPAATSLVLNDQDKSCADAKSLESGGNVPPLEEQGRDLASAGASELDKSSSEPQECPGGAQGEQRQHQSPPPRAQDEPLAASEPTGGAKPSGHDDQKRWVEVPEHDKEPSGLADALWRELRLPAGDKEESAATPGRESSLEDDCSAELLKEIVGHLTVKDISIEKIRFDYSSYGDAQLNEGDFGHVTEIYDFSPSLKTEHLLEVFSDFHESGFKIQWVDDTHALGIFSSLSAASQALGRRYPSLKIRPLIHATRQSKIKALQRPKLLQAAKERPQTDTAVARRLVTRALGLKHKQQQCSSGTEGLLPESLDQEE</sequence>
<dbReference type="GO" id="GO:0005634">
    <property type="term" value="C:nucleus"/>
    <property type="evidence" value="ECO:0007669"/>
    <property type="project" value="UniProtKB-ARBA"/>
</dbReference>
<dbReference type="PROSITE" id="PS51061">
    <property type="entry name" value="R3H"/>
    <property type="match status" value="1"/>
</dbReference>
<dbReference type="Gene3D" id="3.30.70.330">
    <property type="match status" value="1"/>
</dbReference>
<reference evidence="8" key="3">
    <citation type="submission" date="2025-09" db="UniProtKB">
        <authorList>
            <consortium name="Ensembl"/>
        </authorList>
    </citation>
    <scope>IDENTIFICATION</scope>
</reference>
<dbReference type="InterPro" id="IPR036867">
    <property type="entry name" value="R3H_dom_sf"/>
</dbReference>
<keyword evidence="2 5" id="KW-0175">Coiled coil</keyword>
<feature type="domain" description="R3H" evidence="7">
    <location>
        <begin position="448"/>
        <end position="513"/>
    </location>
</feature>
<protein>
    <recommendedName>
        <fullName evidence="3">Charged multivesicular body protein 7</fullName>
    </recommendedName>
    <alternativeName>
        <fullName evidence="4">Chromatin-modifying protein 7</fullName>
    </alternativeName>
</protein>
<feature type="compositionally biased region" description="Basic and acidic residues" evidence="6">
    <location>
        <begin position="707"/>
        <end position="724"/>
    </location>
</feature>
<dbReference type="InterPro" id="IPR057471">
    <property type="entry name" value="CHMP7_WHD"/>
</dbReference>
<evidence type="ECO:0000256" key="1">
    <source>
        <dbReference type="ARBA" id="ARBA00006190"/>
    </source>
</evidence>
<evidence type="ECO:0000313" key="8">
    <source>
        <dbReference type="Ensembl" id="ENSCMMP00000011012.1"/>
    </source>
</evidence>
<dbReference type="Pfam" id="PF03357">
    <property type="entry name" value="Snf7"/>
    <property type="match status" value="1"/>
</dbReference>
<dbReference type="CDD" id="cd02638">
    <property type="entry name" value="R3H_unknown_1"/>
    <property type="match status" value="1"/>
</dbReference>
<dbReference type="SMART" id="SM00393">
    <property type="entry name" value="R3H"/>
    <property type="match status" value="1"/>
</dbReference>
<feature type="compositionally biased region" description="Basic residues" evidence="6">
    <location>
        <begin position="569"/>
        <end position="578"/>
    </location>
</feature>
<dbReference type="InterPro" id="IPR001374">
    <property type="entry name" value="R3H_dom"/>
</dbReference>
<keyword evidence="9" id="KW-1185">Reference proteome</keyword>
<proteinExistence type="inferred from homology"/>
<dbReference type="InterPro" id="IPR012677">
    <property type="entry name" value="Nucleotide-bd_a/b_plait_sf"/>
</dbReference>
<dbReference type="GO" id="GO:0012505">
    <property type="term" value="C:endomembrane system"/>
    <property type="evidence" value="ECO:0007669"/>
    <property type="project" value="UniProtKB-ARBA"/>
</dbReference>
<dbReference type="Pfam" id="PF01424">
    <property type="entry name" value="R3H"/>
    <property type="match status" value="1"/>
</dbReference>
<feature type="region of interest" description="Disordered" evidence="6">
    <location>
        <begin position="622"/>
        <end position="767"/>
    </location>
</feature>
<evidence type="ECO:0000256" key="2">
    <source>
        <dbReference type="ARBA" id="ARBA00023054"/>
    </source>
</evidence>
<dbReference type="Ensembl" id="ENSCMMT00000012111.1">
    <property type="protein sequence ID" value="ENSCMMP00000011012.1"/>
    <property type="gene ID" value="ENSCMMG00000006947.1"/>
</dbReference>
<reference evidence="8" key="1">
    <citation type="submission" date="2018-09" db="EMBL/GenBank/DDBJ databases">
        <title>Common duck and Muscovy duck high density SNP chip.</title>
        <authorList>
            <person name="Vignal A."/>
            <person name="Thebault N."/>
            <person name="Warren W.C."/>
        </authorList>
    </citation>
    <scope>NUCLEOTIDE SEQUENCE [LARGE SCALE GENOMIC DNA]</scope>
</reference>
<dbReference type="FunFam" id="1.10.287.1060:FF:000007">
    <property type="entry name" value="Charged multivesicular body protein 7"/>
    <property type="match status" value="1"/>
</dbReference>
<feature type="compositionally biased region" description="Low complexity" evidence="6">
    <location>
        <begin position="748"/>
        <end position="757"/>
    </location>
</feature>
<dbReference type="InterPro" id="IPR039884">
    <property type="entry name" value="R3HC1/R3HCL"/>
</dbReference>
<comment type="similarity">
    <text evidence="1">Belongs to the SNF7 family.</text>
</comment>
<dbReference type="Gene3D" id="3.30.1370.50">
    <property type="entry name" value="R3H-like domain"/>
    <property type="match status" value="1"/>
</dbReference>
<dbReference type="Pfam" id="PF25880">
    <property type="entry name" value="WHD_CHMP7_1st"/>
    <property type="match status" value="1"/>
</dbReference>
<evidence type="ECO:0000259" key="7">
    <source>
        <dbReference type="PROSITE" id="PS51061"/>
    </source>
</evidence>
<feature type="coiled-coil region" evidence="5">
    <location>
        <begin position="246"/>
        <end position="306"/>
    </location>
</feature>
<evidence type="ECO:0000256" key="6">
    <source>
        <dbReference type="SAM" id="MobiDB-lite"/>
    </source>
</evidence>
<evidence type="ECO:0000313" key="9">
    <source>
        <dbReference type="Proteomes" id="UP000694556"/>
    </source>
</evidence>
<evidence type="ECO:0000256" key="3">
    <source>
        <dbReference type="ARBA" id="ARBA00041077"/>
    </source>
</evidence>
<dbReference type="InterPro" id="IPR005024">
    <property type="entry name" value="Snf7_fam"/>
</dbReference>
<feature type="compositionally biased region" description="Basic and acidic residues" evidence="6">
    <location>
        <begin position="665"/>
        <end position="676"/>
    </location>
</feature>
<dbReference type="PANTHER" id="PTHR21678">
    <property type="entry name" value="GROWTH INHIBITION AND DIFFERENTIATION RELATED PROTEIN 88"/>
    <property type="match status" value="1"/>
</dbReference>
<dbReference type="Proteomes" id="UP000694556">
    <property type="component" value="Chromosome 23"/>
</dbReference>
<feature type="region of interest" description="Disordered" evidence="6">
    <location>
        <begin position="787"/>
        <end position="865"/>
    </location>
</feature>
<dbReference type="GO" id="GO:0007034">
    <property type="term" value="P:vacuolar transport"/>
    <property type="evidence" value="ECO:0007669"/>
    <property type="project" value="InterPro"/>
</dbReference>
<organism evidence="8 9">
    <name type="scientific">Cairina moschata</name>
    <name type="common">Muscovy duck</name>
    <dbReference type="NCBI Taxonomy" id="8855"/>
    <lineage>
        <taxon>Eukaryota</taxon>
        <taxon>Metazoa</taxon>
        <taxon>Chordata</taxon>
        <taxon>Craniata</taxon>
        <taxon>Vertebrata</taxon>
        <taxon>Euteleostomi</taxon>
        <taxon>Archelosauria</taxon>
        <taxon>Archosauria</taxon>
        <taxon>Dinosauria</taxon>
        <taxon>Saurischia</taxon>
        <taxon>Theropoda</taxon>
        <taxon>Coelurosauria</taxon>
        <taxon>Aves</taxon>
        <taxon>Neognathae</taxon>
        <taxon>Galloanserae</taxon>
        <taxon>Anseriformes</taxon>
        <taxon>Anatidae</taxon>
        <taxon>Anatinae</taxon>
        <taxon>Cairina</taxon>
    </lineage>
</organism>
<dbReference type="GO" id="GO:0003676">
    <property type="term" value="F:nucleic acid binding"/>
    <property type="evidence" value="ECO:0007669"/>
    <property type="project" value="UniProtKB-UniRule"/>
</dbReference>
<dbReference type="Gene3D" id="1.10.287.1060">
    <property type="entry name" value="ESAT-6-like"/>
    <property type="match status" value="1"/>
</dbReference>
<dbReference type="SUPFAM" id="SSF82708">
    <property type="entry name" value="R3H domain"/>
    <property type="match status" value="1"/>
</dbReference>